<evidence type="ECO:0000256" key="1">
    <source>
        <dbReference type="SAM" id="SignalP"/>
    </source>
</evidence>
<evidence type="ECO:0000313" key="3">
    <source>
        <dbReference type="Proteomes" id="UP000317691"/>
    </source>
</evidence>
<dbReference type="AlphaFoldDB" id="A0A538TGV2"/>
<dbReference type="SUPFAM" id="SSF56935">
    <property type="entry name" value="Porins"/>
    <property type="match status" value="1"/>
</dbReference>
<keyword evidence="1" id="KW-0732">Signal</keyword>
<gene>
    <name evidence="2" type="ORF">E6K79_11305</name>
</gene>
<organism evidence="2 3">
    <name type="scientific">Eiseniibacteriota bacterium</name>
    <dbReference type="NCBI Taxonomy" id="2212470"/>
    <lineage>
        <taxon>Bacteria</taxon>
        <taxon>Candidatus Eiseniibacteriota</taxon>
    </lineage>
</organism>
<proteinExistence type="predicted"/>
<comment type="caution">
    <text evidence="2">The sequence shown here is derived from an EMBL/GenBank/DDBJ whole genome shotgun (WGS) entry which is preliminary data.</text>
</comment>
<sequence>MRRTIVGFCLLLSLVAQPCSAEESRSERISFGGYGDIHYNNPAIGTMKQSAVSEADVHRLVLGWGYEFTPQIRIDVEVDYEHAAKGIELELAYLDYDLNPNLTFRAGSVLMPVGPLNEFHEPPLYYSVERPYVEKYIVPTTWQEIGMGLVGRSKNGALAYRGYVVTGLDAMGFTGLEGLDGGISHGSEGKAEDLAGVARVEYAAVSGLSLGVSGYYGGADQGDSTLKKVLVAIGSADARYRGHGWDVRGAAYGVTVDGAGRVFSATGQGIGKTMIGWYGEIAYDLLGRDAREGGSRSLMVFGRFEDFDTMNEVPSGLVSDPSAARRVITAGLSYLPIEKVALKGDFEHWKDDTDTQLNRFNLGLAFRF</sequence>
<name>A0A538TGV2_UNCEI</name>
<reference evidence="2 3" key="1">
    <citation type="journal article" date="2019" name="Nat. Microbiol.">
        <title>Mediterranean grassland soil C-N compound turnover is dependent on rainfall and depth, and is mediated by genomically divergent microorganisms.</title>
        <authorList>
            <person name="Diamond S."/>
            <person name="Andeer P.F."/>
            <person name="Li Z."/>
            <person name="Crits-Christoph A."/>
            <person name="Burstein D."/>
            <person name="Anantharaman K."/>
            <person name="Lane K.R."/>
            <person name="Thomas B.C."/>
            <person name="Pan C."/>
            <person name="Northen T.R."/>
            <person name="Banfield J.F."/>
        </authorList>
    </citation>
    <scope>NUCLEOTIDE SEQUENCE [LARGE SCALE GENOMIC DNA]</scope>
    <source>
        <strain evidence="2">WS_9</strain>
    </source>
</reference>
<dbReference type="InterPro" id="IPR023614">
    <property type="entry name" value="Porin_dom_sf"/>
</dbReference>
<protein>
    <recommendedName>
        <fullName evidence="4">Porin</fullName>
    </recommendedName>
</protein>
<feature type="signal peptide" evidence="1">
    <location>
        <begin position="1"/>
        <end position="21"/>
    </location>
</feature>
<dbReference type="Proteomes" id="UP000317691">
    <property type="component" value="Unassembled WGS sequence"/>
</dbReference>
<evidence type="ECO:0008006" key="4">
    <source>
        <dbReference type="Google" id="ProtNLM"/>
    </source>
</evidence>
<dbReference type="Gene3D" id="2.40.160.10">
    <property type="entry name" value="Porin"/>
    <property type="match status" value="1"/>
</dbReference>
<dbReference type="EMBL" id="VBOZ01000035">
    <property type="protein sequence ID" value="TMQ62840.1"/>
    <property type="molecule type" value="Genomic_DNA"/>
</dbReference>
<evidence type="ECO:0000313" key="2">
    <source>
        <dbReference type="EMBL" id="TMQ62840.1"/>
    </source>
</evidence>
<accession>A0A538TGV2</accession>
<feature type="chain" id="PRO_5021856561" description="Porin" evidence="1">
    <location>
        <begin position="22"/>
        <end position="368"/>
    </location>
</feature>